<dbReference type="SUPFAM" id="SSF55486">
    <property type="entry name" value="Metalloproteases ('zincins'), catalytic domain"/>
    <property type="match status" value="1"/>
</dbReference>
<dbReference type="AlphaFoldDB" id="A0A8J6YC64"/>
<sequence>MVAMKRDEFEAAVAEALDGLPLEFAELISNVSIQVRETPDIETLRNLDLDPRHHTLFGLYTGVPLDERGGWYGNVLPDVIVLYRRPLLDACPTRAQLIHQIQLTLLHEIGHHFGLSDEEMGAWEQEFGGLEDDETITN</sequence>
<dbReference type="Pfam" id="PF06262">
    <property type="entry name" value="Zincin_1"/>
    <property type="match status" value="1"/>
</dbReference>
<organism evidence="1 2">
    <name type="scientific">Candidatus Sulfomarinibacter kjeldsenii</name>
    <dbReference type="NCBI Taxonomy" id="2885994"/>
    <lineage>
        <taxon>Bacteria</taxon>
        <taxon>Pseudomonadati</taxon>
        <taxon>Acidobacteriota</taxon>
        <taxon>Thermoanaerobaculia</taxon>
        <taxon>Thermoanaerobaculales</taxon>
        <taxon>Candidatus Sulfomarinibacteraceae</taxon>
        <taxon>Candidatus Sulfomarinibacter</taxon>
    </lineage>
</organism>
<dbReference type="Proteomes" id="UP000598633">
    <property type="component" value="Unassembled WGS sequence"/>
</dbReference>
<dbReference type="CDD" id="cd12952">
    <property type="entry name" value="MMP_ACEL2062"/>
    <property type="match status" value="1"/>
</dbReference>
<dbReference type="InterPro" id="IPR010428">
    <property type="entry name" value="Zincin_1"/>
</dbReference>
<name>A0A8J6YC64_9BACT</name>
<evidence type="ECO:0000313" key="2">
    <source>
        <dbReference type="Proteomes" id="UP000598633"/>
    </source>
</evidence>
<protein>
    <submittedName>
        <fullName evidence="1">Metallopeptidase family protein</fullName>
    </submittedName>
</protein>
<dbReference type="InterPro" id="IPR038555">
    <property type="entry name" value="Zincin_1_sf"/>
</dbReference>
<accession>A0A8J6YC64</accession>
<reference evidence="1 2" key="1">
    <citation type="submission" date="2020-08" db="EMBL/GenBank/DDBJ databases">
        <title>Acidobacteriota in marine sediments use diverse sulfur dissimilation pathways.</title>
        <authorList>
            <person name="Wasmund K."/>
        </authorList>
    </citation>
    <scope>NUCLEOTIDE SEQUENCE [LARGE SCALE GENOMIC DNA]</scope>
    <source>
        <strain evidence="1">MAG AM3-A</strain>
    </source>
</reference>
<dbReference type="Gene3D" id="3.30.2010.20">
    <property type="match status" value="1"/>
</dbReference>
<proteinExistence type="predicted"/>
<evidence type="ECO:0000313" key="1">
    <source>
        <dbReference type="EMBL" id="MBD3870961.1"/>
    </source>
</evidence>
<gene>
    <name evidence="1" type="ORF">IFJ97_06325</name>
</gene>
<dbReference type="EMBL" id="JACXWA010000107">
    <property type="protein sequence ID" value="MBD3870961.1"/>
    <property type="molecule type" value="Genomic_DNA"/>
</dbReference>
<comment type="caution">
    <text evidence="1">The sequence shown here is derived from an EMBL/GenBank/DDBJ whole genome shotgun (WGS) entry which is preliminary data.</text>
</comment>